<comment type="caution">
    <text evidence="2">The sequence shown here is derived from an EMBL/GenBank/DDBJ whole genome shotgun (WGS) entry which is preliminary data.</text>
</comment>
<dbReference type="Proteomes" id="UP000233469">
    <property type="component" value="Unassembled WGS sequence"/>
</dbReference>
<name>A0A2N1N7U8_9GLOM</name>
<dbReference type="VEuPathDB" id="FungiDB:RhiirFUN_020575"/>
<dbReference type="VEuPathDB" id="FungiDB:FUN_000736"/>
<evidence type="ECO:0000256" key="1">
    <source>
        <dbReference type="SAM" id="MobiDB-lite"/>
    </source>
</evidence>
<reference evidence="2 3" key="2">
    <citation type="submission" date="2017-10" db="EMBL/GenBank/DDBJ databases">
        <title>Extensive intraspecific genome diversity in a model arbuscular mycorrhizal fungus.</title>
        <authorList>
            <person name="Chen E.C.H."/>
            <person name="Morin E."/>
            <person name="Baudet D."/>
            <person name="Noel J."/>
            <person name="Ndikumana S."/>
            <person name="Charron P."/>
            <person name="St-Onge C."/>
            <person name="Giorgi J."/>
            <person name="Grigoriev I.V."/>
            <person name="Roux C."/>
            <person name="Martin F.M."/>
            <person name="Corradi N."/>
        </authorList>
    </citation>
    <scope>NUCLEOTIDE SEQUENCE [LARGE SCALE GENOMIC DNA]</scope>
    <source>
        <strain evidence="2 3">C2</strain>
    </source>
</reference>
<feature type="non-terminal residue" evidence="2">
    <location>
        <position position="255"/>
    </location>
</feature>
<proteinExistence type="predicted"/>
<feature type="compositionally biased region" description="Basic and acidic residues" evidence="1">
    <location>
        <begin position="217"/>
        <end position="233"/>
    </location>
</feature>
<feature type="compositionally biased region" description="Basic and acidic residues" evidence="1">
    <location>
        <begin position="175"/>
        <end position="184"/>
    </location>
</feature>
<organism evidence="2 3">
    <name type="scientific">Rhizophagus irregularis</name>
    <dbReference type="NCBI Taxonomy" id="588596"/>
    <lineage>
        <taxon>Eukaryota</taxon>
        <taxon>Fungi</taxon>
        <taxon>Fungi incertae sedis</taxon>
        <taxon>Mucoromycota</taxon>
        <taxon>Glomeromycotina</taxon>
        <taxon>Glomeromycetes</taxon>
        <taxon>Glomerales</taxon>
        <taxon>Glomeraceae</taxon>
        <taxon>Rhizophagus</taxon>
    </lineage>
</organism>
<feature type="compositionally biased region" description="Polar residues" evidence="1">
    <location>
        <begin position="205"/>
        <end position="216"/>
    </location>
</feature>
<dbReference type="AlphaFoldDB" id="A0A2N1N7U8"/>
<protein>
    <submittedName>
        <fullName evidence="2">Uncharacterized protein</fullName>
    </submittedName>
</protein>
<gene>
    <name evidence="2" type="ORF">RhiirC2_830949</name>
</gene>
<evidence type="ECO:0000313" key="3">
    <source>
        <dbReference type="Proteomes" id="UP000233469"/>
    </source>
</evidence>
<reference evidence="2 3" key="1">
    <citation type="submission" date="2016-04" db="EMBL/GenBank/DDBJ databases">
        <title>Genome analyses suggest a sexual origin of heterokaryosis in a supposedly ancient asexual fungus.</title>
        <authorList>
            <person name="Ropars J."/>
            <person name="Sedzielewska K."/>
            <person name="Noel J."/>
            <person name="Charron P."/>
            <person name="Farinelli L."/>
            <person name="Marton T."/>
            <person name="Kruger M."/>
            <person name="Pelin A."/>
            <person name="Brachmann A."/>
            <person name="Corradi N."/>
        </authorList>
    </citation>
    <scope>NUCLEOTIDE SEQUENCE [LARGE SCALE GENOMIC DNA]</scope>
    <source>
        <strain evidence="2 3">C2</strain>
    </source>
</reference>
<accession>A0A2N1N7U8</accession>
<dbReference type="EMBL" id="LLXL01000664">
    <property type="protein sequence ID" value="PKK70002.1"/>
    <property type="molecule type" value="Genomic_DNA"/>
</dbReference>
<feature type="region of interest" description="Disordered" evidence="1">
    <location>
        <begin position="132"/>
        <end position="255"/>
    </location>
</feature>
<dbReference type="VEuPathDB" id="FungiDB:RhiirA1_473708"/>
<sequence length="255" mass="29947">MNKEFQYLQQIFQHIEDHNQGKQDLIEDLSCADCYPEDQNLGLLENPRFREFWQFVISPRYPDSVFTQNTIRIFRKLQRQRDSQEVYRLIQELVQTIRYIVIPAFDTLVEMIQFYWEVTDRFNNWEAYYSDQSSDTASNTSKMSGKKNQKKADKNNESSSSEQQFGGTATSEQDNAWKDQRNEEGENEEAESIISHDTVLKNGEDSSFSQIGINDTSNDHIYDPKKEVKEKQKAKTSSSSNKWNTEPFSTYKPYS</sequence>
<evidence type="ECO:0000313" key="2">
    <source>
        <dbReference type="EMBL" id="PKK70002.1"/>
    </source>
</evidence>
<feature type="compositionally biased region" description="Polar residues" evidence="1">
    <location>
        <begin position="157"/>
        <end position="174"/>
    </location>
</feature>
<feature type="compositionally biased region" description="Polar residues" evidence="1">
    <location>
        <begin position="132"/>
        <end position="143"/>
    </location>
</feature>
<feature type="compositionally biased region" description="Polar residues" evidence="1">
    <location>
        <begin position="236"/>
        <end position="248"/>
    </location>
</feature>